<dbReference type="CDD" id="cd12347">
    <property type="entry name" value="RRM_PPIE"/>
    <property type="match status" value="1"/>
</dbReference>
<dbReference type="Pfam" id="PF00076">
    <property type="entry name" value="RRM_1"/>
    <property type="match status" value="1"/>
</dbReference>
<feature type="compositionally biased region" description="Basic and acidic residues" evidence="3">
    <location>
        <begin position="132"/>
        <end position="144"/>
    </location>
</feature>
<dbReference type="AlphaFoldDB" id="A0AAV1I586"/>
<dbReference type="Gene3D" id="3.30.70.330">
    <property type="match status" value="1"/>
</dbReference>
<dbReference type="InterPro" id="IPR035979">
    <property type="entry name" value="RBD_domain_sf"/>
</dbReference>
<accession>A0AAV1I586</accession>
<name>A0AAV1I586_9CHLO</name>
<sequence>MQSTTVLVAGKGTNKKTTLYVGGLEENVNEATLHSAFIPFGDIKDVNIPMDNTTGKHRGFGFVEYESAEDSADAIDNMHNAELYGRVLRCNYAQPMKIKGGDKGFSHQPVWADADDWYERAAAENELAELEETQRKKAEAEKIKAGQIQKDPMEEAEAAAMSGR</sequence>
<dbReference type="InterPro" id="IPR000504">
    <property type="entry name" value="RRM_dom"/>
</dbReference>
<feature type="region of interest" description="Disordered" evidence="3">
    <location>
        <begin position="129"/>
        <end position="164"/>
    </location>
</feature>
<evidence type="ECO:0000256" key="1">
    <source>
        <dbReference type="ARBA" id="ARBA00022884"/>
    </source>
</evidence>
<dbReference type="SUPFAM" id="SSF54928">
    <property type="entry name" value="RNA-binding domain, RBD"/>
    <property type="match status" value="1"/>
</dbReference>
<dbReference type="EMBL" id="CAUYUE010000006">
    <property type="protein sequence ID" value="CAK0781365.1"/>
    <property type="molecule type" value="Genomic_DNA"/>
</dbReference>
<dbReference type="SMART" id="SM00360">
    <property type="entry name" value="RRM"/>
    <property type="match status" value="1"/>
</dbReference>
<gene>
    <name evidence="5" type="ORF">CVIRNUC_005355</name>
</gene>
<comment type="caution">
    <text evidence="5">The sequence shown here is derived from an EMBL/GenBank/DDBJ whole genome shotgun (WGS) entry which is preliminary data.</text>
</comment>
<organism evidence="5 6">
    <name type="scientific">Coccomyxa viridis</name>
    <dbReference type="NCBI Taxonomy" id="1274662"/>
    <lineage>
        <taxon>Eukaryota</taxon>
        <taxon>Viridiplantae</taxon>
        <taxon>Chlorophyta</taxon>
        <taxon>core chlorophytes</taxon>
        <taxon>Trebouxiophyceae</taxon>
        <taxon>Trebouxiophyceae incertae sedis</taxon>
        <taxon>Coccomyxaceae</taxon>
        <taxon>Coccomyxa</taxon>
    </lineage>
</organism>
<proteinExistence type="predicted"/>
<dbReference type="Proteomes" id="UP001314263">
    <property type="component" value="Unassembled WGS sequence"/>
</dbReference>
<evidence type="ECO:0000256" key="2">
    <source>
        <dbReference type="PROSITE-ProRule" id="PRU00176"/>
    </source>
</evidence>
<protein>
    <recommendedName>
        <fullName evidence="4">RRM domain-containing protein</fullName>
    </recommendedName>
</protein>
<evidence type="ECO:0000256" key="3">
    <source>
        <dbReference type="SAM" id="MobiDB-lite"/>
    </source>
</evidence>
<reference evidence="5 6" key="1">
    <citation type="submission" date="2023-10" db="EMBL/GenBank/DDBJ databases">
        <authorList>
            <person name="Maclean D."/>
            <person name="Macfadyen A."/>
        </authorList>
    </citation>
    <scope>NUCLEOTIDE SEQUENCE [LARGE SCALE GENOMIC DNA]</scope>
</reference>
<dbReference type="PANTHER" id="PTHR48037">
    <property type="entry name" value="ATPASE E1"/>
    <property type="match status" value="1"/>
</dbReference>
<evidence type="ECO:0000259" key="4">
    <source>
        <dbReference type="PROSITE" id="PS50102"/>
    </source>
</evidence>
<dbReference type="PANTHER" id="PTHR48037:SF1">
    <property type="entry name" value="RRM DOMAIN-CONTAINING PROTEIN"/>
    <property type="match status" value="1"/>
</dbReference>
<dbReference type="PROSITE" id="PS50102">
    <property type="entry name" value="RRM"/>
    <property type="match status" value="1"/>
</dbReference>
<keyword evidence="6" id="KW-1185">Reference proteome</keyword>
<evidence type="ECO:0000313" key="6">
    <source>
        <dbReference type="Proteomes" id="UP001314263"/>
    </source>
</evidence>
<dbReference type="InterPro" id="IPR034168">
    <property type="entry name" value="PPIE_RRM"/>
</dbReference>
<dbReference type="GO" id="GO:0003723">
    <property type="term" value="F:RNA binding"/>
    <property type="evidence" value="ECO:0007669"/>
    <property type="project" value="UniProtKB-UniRule"/>
</dbReference>
<evidence type="ECO:0000313" key="5">
    <source>
        <dbReference type="EMBL" id="CAK0781365.1"/>
    </source>
</evidence>
<dbReference type="InterPro" id="IPR012677">
    <property type="entry name" value="Nucleotide-bd_a/b_plait_sf"/>
</dbReference>
<feature type="domain" description="RRM" evidence="4">
    <location>
        <begin position="17"/>
        <end position="95"/>
    </location>
</feature>
<keyword evidence="1 2" id="KW-0694">RNA-binding</keyword>